<evidence type="ECO:0000256" key="1">
    <source>
        <dbReference type="SAM" id="Phobius"/>
    </source>
</evidence>
<dbReference type="Proteomes" id="UP000181884">
    <property type="component" value="Unassembled WGS sequence"/>
</dbReference>
<sequence length="61" mass="7087">MKELWILYKYPIIFGGIGLLLAILLITVGFLKTMLLIIFTLLGAYLGFYLHSIGFFDQFRR</sequence>
<dbReference type="RefSeq" id="WP_067392793.1">
    <property type="nucleotide sequence ID" value="NZ_JXKH01000003.1"/>
</dbReference>
<evidence type="ECO:0000313" key="3">
    <source>
        <dbReference type="Proteomes" id="UP000181884"/>
    </source>
</evidence>
<comment type="caution">
    <text evidence="2">The sequence shown here is derived from an EMBL/GenBank/DDBJ whole genome shotgun (WGS) entry which is preliminary data.</text>
</comment>
<name>A0A1L8RH11_9ENTE</name>
<dbReference type="Pfam" id="PF10031">
    <property type="entry name" value="DUF2273"/>
    <property type="match status" value="1"/>
</dbReference>
<organism evidence="2 3">
    <name type="scientific">Enterococcus canis</name>
    <dbReference type="NCBI Taxonomy" id="214095"/>
    <lineage>
        <taxon>Bacteria</taxon>
        <taxon>Bacillati</taxon>
        <taxon>Bacillota</taxon>
        <taxon>Bacilli</taxon>
        <taxon>Lactobacillales</taxon>
        <taxon>Enterococcaceae</taxon>
        <taxon>Enterococcus</taxon>
    </lineage>
</organism>
<proteinExistence type="predicted"/>
<dbReference type="EMBL" id="JXKH01000003">
    <property type="protein sequence ID" value="OJG19069.1"/>
    <property type="molecule type" value="Genomic_DNA"/>
</dbReference>
<feature type="transmembrane region" description="Helical" evidence="1">
    <location>
        <begin position="12"/>
        <end position="31"/>
    </location>
</feature>
<gene>
    <name evidence="2" type="ORF">RU97_GL001687</name>
</gene>
<evidence type="ECO:0000313" key="2">
    <source>
        <dbReference type="EMBL" id="OJG19069.1"/>
    </source>
</evidence>
<keyword evidence="3" id="KW-1185">Reference proteome</keyword>
<keyword evidence="1" id="KW-0472">Membrane</keyword>
<protein>
    <recommendedName>
        <fullName evidence="4">Small integral membrane protein</fullName>
    </recommendedName>
</protein>
<evidence type="ECO:0008006" key="4">
    <source>
        <dbReference type="Google" id="ProtNLM"/>
    </source>
</evidence>
<keyword evidence="1" id="KW-0812">Transmembrane</keyword>
<reference evidence="2 3" key="1">
    <citation type="submission" date="2014-12" db="EMBL/GenBank/DDBJ databases">
        <title>Draft genome sequences of 29 type strains of Enterococci.</title>
        <authorList>
            <person name="Zhong Z."/>
            <person name="Sun Z."/>
            <person name="Liu W."/>
            <person name="Zhang W."/>
            <person name="Zhang H."/>
        </authorList>
    </citation>
    <scope>NUCLEOTIDE SEQUENCE [LARGE SCALE GENOMIC DNA]</scope>
    <source>
        <strain evidence="2 3">DSM 17029</strain>
    </source>
</reference>
<keyword evidence="1" id="KW-1133">Transmembrane helix</keyword>
<feature type="transmembrane region" description="Helical" evidence="1">
    <location>
        <begin position="37"/>
        <end position="56"/>
    </location>
</feature>
<dbReference type="InterPro" id="IPR018730">
    <property type="entry name" value="DUF2273"/>
</dbReference>
<dbReference type="AlphaFoldDB" id="A0A1L8RH11"/>
<dbReference type="STRING" id="214095.RU97_GL001687"/>
<accession>A0A1L8RH11</accession>